<keyword evidence="3" id="KW-0324">Glycolysis</keyword>
<reference evidence="5" key="1">
    <citation type="journal article" date="2015" name="Nature">
        <title>Complex archaea that bridge the gap between prokaryotes and eukaryotes.</title>
        <authorList>
            <person name="Spang A."/>
            <person name="Saw J.H."/>
            <person name="Jorgensen S.L."/>
            <person name="Zaremba-Niedzwiedzka K."/>
            <person name="Martijn J."/>
            <person name="Lind A.E."/>
            <person name="van Eijk R."/>
            <person name="Schleper C."/>
            <person name="Guy L."/>
            <person name="Ettema T.J."/>
        </authorList>
    </citation>
    <scope>NUCLEOTIDE SEQUENCE</scope>
</reference>
<proteinExistence type="inferred from homology"/>
<dbReference type="GO" id="GO:0006096">
    <property type="term" value="P:glycolytic process"/>
    <property type="evidence" value="ECO:0007669"/>
    <property type="project" value="UniProtKB-KW"/>
</dbReference>
<dbReference type="GO" id="GO:0004619">
    <property type="term" value="F:phosphoglycerate mutase activity"/>
    <property type="evidence" value="ECO:0007669"/>
    <property type="project" value="UniProtKB-EC"/>
</dbReference>
<dbReference type="SUPFAM" id="SSF53254">
    <property type="entry name" value="Phosphoglycerate mutase-like"/>
    <property type="match status" value="1"/>
</dbReference>
<comment type="similarity">
    <text evidence="1">Belongs to the phosphoglycerate mutase family. BPG-dependent PGAM subfamily.</text>
</comment>
<dbReference type="InterPro" id="IPR029033">
    <property type="entry name" value="His_PPase_superfam"/>
</dbReference>
<comment type="caution">
    <text evidence="5">The sequence shown here is derived from an EMBL/GenBank/DDBJ whole genome shotgun (WGS) entry which is preliminary data.</text>
</comment>
<protein>
    <recommendedName>
        <fullName evidence="2">phosphoglycerate mutase (2,3-diphosphoglycerate-dependent)</fullName>
        <ecNumber evidence="2">5.4.2.11</ecNumber>
    </recommendedName>
</protein>
<dbReference type="Gene3D" id="3.40.50.1240">
    <property type="entry name" value="Phosphoglycerate mutase-like"/>
    <property type="match status" value="1"/>
</dbReference>
<dbReference type="SMART" id="SM00855">
    <property type="entry name" value="PGAM"/>
    <property type="match status" value="1"/>
</dbReference>
<evidence type="ECO:0000256" key="1">
    <source>
        <dbReference type="ARBA" id="ARBA00006717"/>
    </source>
</evidence>
<dbReference type="PANTHER" id="PTHR11931">
    <property type="entry name" value="PHOSPHOGLYCERATE MUTASE"/>
    <property type="match status" value="1"/>
</dbReference>
<dbReference type="PROSITE" id="PS00175">
    <property type="entry name" value="PG_MUTASE"/>
    <property type="match status" value="1"/>
</dbReference>
<sequence>MAKTKLILMRHGESVWNKKNLFTGWVDVPLSDKGIEEAIDGGKKIKDIPIDIIFMSTLIRAQMTGFLAMQQHTTTKTLVVNHEKGKLYDWGTIFNDKTKEDTIEVYFSWHLNERMYGELQGNNKDEMRAKFGKEQVHIWRRSFDVAPKNGESLKMTAERTIPYFEEKILPHLDNNKNVFIAAHG</sequence>
<evidence type="ECO:0000256" key="2">
    <source>
        <dbReference type="ARBA" id="ARBA00012028"/>
    </source>
</evidence>
<dbReference type="InterPro" id="IPR005952">
    <property type="entry name" value="Phosphogly_mut1"/>
</dbReference>
<dbReference type="EMBL" id="LAZR01014612">
    <property type="protein sequence ID" value="KKM16723.1"/>
    <property type="molecule type" value="Genomic_DNA"/>
</dbReference>
<feature type="non-terminal residue" evidence="5">
    <location>
        <position position="184"/>
    </location>
</feature>
<evidence type="ECO:0000313" key="5">
    <source>
        <dbReference type="EMBL" id="KKM16723.1"/>
    </source>
</evidence>
<dbReference type="CDD" id="cd07067">
    <property type="entry name" value="HP_PGM_like"/>
    <property type="match status" value="1"/>
</dbReference>
<keyword evidence="4" id="KW-0413">Isomerase</keyword>
<evidence type="ECO:0000256" key="4">
    <source>
        <dbReference type="ARBA" id="ARBA00023235"/>
    </source>
</evidence>
<name>A0A0F9K3L4_9ZZZZ</name>
<evidence type="ECO:0000256" key="3">
    <source>
        <dbReference type="ARBA" id="ARBA00023152"/>
    </source>
</evidence>
<dbReference type="AlphaFoldDB" id="A0A0F9K3L4"/>
<dbReference type="InterPro" id="IPR001345">
    <property type="entry name" value="PG/BPGM_mutase_AS"/>
</dbReference>
<gene>
    <name evidence="5" type="ORF">LCGC14_1683000</name>
</gene>
<dbReference type="InterPro" id="IPR013078">
    <property type="entry name" value="His_Pase_superF_clade-1"/>
</dbReference>
<dbReference type="EC" id="5.4.2.11" evidence="2"/>
<organism evidence="5">
    <name type="scientific">marine sediment metagenome</name>
    <dbReference type="NCBI Taxonomy" id="412755"/>
    <lineage>
        <taxon>unclassified sequences</taxon>
        <taxon>metagenomes</taxon>
        <taxon>ecological metagenomes</taxon>
    </lineage>
</organism>
<dbReference type="Pfam" id="PF00300">
    <property type="entry name" value="His_Phos_1"/>
    <property type="match status" value="2"/>
</dbReference>
<accession>A0A0F9K3L4</accession>